<keyword evidence="4" id="KW-1185">Reference proteome</keyword>
<feature type="compositionally biased region" description="Low complexity" evidence="1">
    <location>
        <begin position="109"/>
        <end position="123"/>
    </location>
</feature>
<name>A0A9W8Y718_9PLEO</name>
<evidence type="ECO:0000313" key="4">
    <source>
        <dbReference type="Proteomes" id="UP001140560"/>
    </source>
</evidence>
<proteinExistence type="predicted"/>
<accession>A0A9W8Y718</accession>
<dbReference type="AlphaFoldDB" id="A0A9W8Y718"/>
<protein>
    <submittedName>
        <fullName evidence="3">Uncharacterized protein</fullName>
    </submittedName>
</protein>
<feature type="region of interest" description="Disordered" evidence="1">
    <location>
        <begin position="109"/>
        <end position="135"/>
    </location>
</feature>
<dbReference type="OrthoDB" id="3691291at2759"/>
<dbReference type="Proteomes" id="UP001140560">
    <property type="component" value="Unassembled WGS sequence"/>
</dbReference>
<evidence type="ECO:0000313" key="3">
    <source>
        <dbReference type="EMBL" id="KAJ4369808.1"/>
    </source>
</evidence>
<feature type="signal peptide" evidence="2">
    <location>
        <begin position="1"/>
        <end position="19"/>
    </location>
</feature>
<gene>
    <name evidence="3" type="ORF">N0V83_005572</name>
</gene>
<feature type="region of interest" description="Disordered" evidence="1">
    <location>
        <begin position="45"/>
        <end position="69"/>
    </location>
</feature>
<evidence type="ECO:0000256" key="1">
    <source>
        <dbReference type="SAM" id="MobiDB-lite"/>
    </source>
</evidence>
<dbReference type="EMBL" id="JAPEUY010000009">
    <property type="protein sequence ID" value="KAJ4369808.1"/>
    <property type="molecule type" value="Genomic_DNA"/>
</dbReference>
<evidence type="ECO:0000256" key="2">
    <source>
        <dbReference type="SAM" id="SignalP"/>
    </source>
</evidence>
<reference evidence="3" key="1">
    <citation type="submission" date="2022-10" db="EMBL/GenBank/DDBJ databases">
        <title>Tapping the CABI collections for fungal endophytes: first genome assemblies for Collariella, Neodidymelliopsis, Ascochyta clinopodiicola, Didymella pomorum, Didymosphaeria variabile, Neocosmospora piperis and Neocucurbitaria cava.</title>
        <authorList>
            <person name="Hill R."/>
        </authorList>
    </citation>
    <scope>NUCLEOTIDE SEQUENCE</scope>
    <source>
        <strain evidence="3">IMI 356814</strain>
    </source>
</reference>
<feature type="chain" id="PRO_5040950130" evidence="2">
    <location>
        <begin position="20"/>
        <end position="153"/>
    </location>
</feature>
<keyword evidence="2" id="KW-0732">Signal</keyword>
<sequence>MLASALTSALLLLASAVNAQETPSVVTSIAISPSPTTEELFTVETSAPGSGLPTSSDGLMSIPPGETPEPTSVVSIITDTILPSVSGVVSIPGGETPISTVSLNSSATLSSSLSPSSTGSAPPQQSTNVASPAMGGDGTPFMVAVVGVAIALL</sequence>
<comment type="caution">
    <text evidence="3">The sequence shown here is derived from an EMBL/GenBank/DDBJ whole genome shotgun (WGS) entry which is preliminary data.</text>
</comment>
<feature type="compositionally biased region" description="Polar residues" evidence="1">
    <location>
        <begin position="45"/>
        <end position="58"/>
    </location>
</feature>
<organism evidence="3 4">
    <name type="scientific">Neocucurbitaria cava</name>
    <dbReference type="NCBI Taxonomy" id="798079"/>
    <lineage>
        <taxon>Eukaryota</taxon>
        <taxon>Fungi</taxon>
        <taxon>Dikarya</taxon>
        <taxon>Ascomycota</taxon>
        <taxon>Pezizomycotina</taxon>
        <taxon>Dothideomycetes</taxon>
        <taxon>Pleosporomycetidae</taxon>
        <taxon>Pleosporales</taxon>
        <taxon>Pleosporineae</taxon>
        <taxon>Cucurbitariaceae</taxon>
        <taxon>Neocucurbitaria</taxon>
    </lineage>
</organism>